<dbReference type="EMBL" id="SRZB01000061">
    <property type="protein sequence ID" value="TGX96461.1"/>
    <property type="molecule type" value="Genomic_DNA"/>
</dbReference>
<organism evidence="1 2">
    <name type="scientific">Hominisplanchenecus murintestinalis</name>
    <dbReference type="NCBI Taxonomy" id="2941517"/>
    <lineage>
        <taxon>Bacteria</taxon>
        <taxon>Bacillati</taxon>
        <taxon>Bacillota</taxon>
        <taxon>Clostridia</taxon>
        <taxon>Lachnospirales</taxon>
        <taxon>Lachnospiraceae</taxon>
        <taxon>Hominisplanchenecus</taxon>
    </lineage>
</organism>
<name>A0AC61QVA3_9FIRM</name>
<gene>
    <name evidence="1" type="ORF">E5357_15995</name>
</gene>
<protein>
    <submittedName>
        <fullName evidence="1">GTPase</fullName>
    </submittedName>
</protein>
<evidence type="ECO:0000313" key="1">
    <source>
        <dbReference type="EMBL" id="TGX96461.1"/>
    </source>
</evidence>
<reference evidence="1" key="1">
    <citation type="submission" date="2019-04" db="EMBL/GenBank/DDBJ databases">
        <title>Microbes associate with the intestines of laboratory mice.</title>
        <authorList>
            <person name="Navarre W."/>
            <person name="Wong E."/>
            <person name="Huang K."/>
            <person name="Tropini C."/>
            <person name="Ng K."/>
            <person name="Yu B."/>
        </authorList>
    </citation>
    <scope>NUCLEOTIDE SEQUENCE</scope>
    <source>
        <strain evidence="1">NM72_1-8</strain>
    </source>
</reference>
<accession>A0AC61QVA3</accession>
<keyword evidence="2" id="KW-1185">Reference proteome</keyword>
<dbReference type="Proteomes" id="UP000307720">
    <property type="component" value="Unassembled WGS sequence"/>
</dbReference>
<proteinExistence type="predicted"/>
<evidence type="ECO:0000313" key="2">
    <source>
        <dbReference type="Proteomes" id="UP000307720"/>
    </source>
</evidence>
<comment type="caution">
    <text evidence="1">The sequence shown here is derived from an EMBL/GenBank/DDBJ whole genome shotgun (WGS) entry which is preliminary data.</text>
</comment>
<sequence>MSDFNISVPVYLINGILESGKTSFLNFTIRQDYFQIDDLTLLITCEEGEETFDEKELLKYNTVLEIIENPSDFTFEYLRTLHRKYHPDRVLLEYNPLWGTQTLRGMKLPLGWGISQEIVLVDGSSYQIYRNNMQSVFSEMVRNADMMIFNRCKANDPLTDYRRGLKVVNPSCEISFENDEGELIDLFEDSVPYDMDASPIEIADMDYGIFYVDMDEHPERYAGKTVRFRARAMKSKKKEAEYFVPGRKAMTCCADDTQMIGYLCKTPLAVHLKHGEWVQVTAKVAYEYSGFYHGQGPVLYAEQVTSCEALADEMVYFN</sequence>